<protein>
    <recommendedName>
        <fullName evidence="1">Ribbon-helix-helix protein CopG domain-containing protein</fullName>
    </recommendedName>
</protein>
<dbReference type="Proteomes" id="UP000240322">
    <property type="component" value="Unassembled WGS sequence"/>
</dbReference>
<evidence type="ECO:0000259" key="1">
    <source>
        <dbReference type="Pfam" id="PF01402"/>
    </source>
</evidence>
<dbReference type="SUPFAM" id="SSF47598">
    <property type="entry name" value="Ribbon-helix-helix"/>
    <property type="match status" value="1"/>
</dbReference>
<feature type="domain" description="Ribbon-helix-helix protein CopG" evidence="1">
    <location>
        <begin position="4"/>
        <end position="43"/>
    </location>
</feature>
<dbReference type="AlphaFoldDB" id="A0A2R6AFE1"/>
<name>A0A2R6AFE1_9ARCH</name>
<dbReference type="Gene3D" id="1.10.1220.10">
    <property type="entry name" value="Met repressor-like"/>
    <property type="match status" value="1"/>
</dbReference>
<dbReference type="CDD" id="cd22231">
    <property type="entry name" value="RHH_NikR_HicB-like"/>
    <property type="match status" value="1"/>
</dbReference>
<dbReference type="InterPro" id="IPR013321">
    <property type="entry name" value="Arc_rbn_hlx_hlx"/>
</dbReference>
<dbReference type="InterPro" id="IPR002145">
    <property type="entry name" value="CopG"/>
</dbReference>
<dbReference type="Pfam" id="PF01402">
    <property type="entry name" value="RHH_1"/>
    <property type="match status" value="1"/>
</dbReference>
<gene>
    <name evidence="2" type="ORF">B9Q03_12550</name>
</gene>
<organism evidence="2 3">
    <name type="scientific">Candidatus Marsarchaeota G2 archaeon OSP_D</name>
    <dbReference type="NCBI Taxonomy" id="1978157"/>
    <lineage>
        <taxon>Archaea</taxon>
        <taxon>Candidatus Marsarchaeota</taxon>
        <taxon>Candidatus Marsarchaeota group 2</taxon>
    </lineage>
</organism>
<evidence type="ECO:0000313" key="3">
    <source>
        <dbReference type="Proteomes" id="UP000240322"/>
    </source>
</evidence>
<comment type="caution">
    <text evidence="2">The sequence shown here is derived from an EMBL/GenBank/DDBJ whole genome shotgun (WGS) entry which is preliminary data.</text>
</comment>
<dbReference type="GO" id="GO:0006355">
    <property type="term" value="P:regulation of DNA-templated transcription"/>
    <property type="evidence" value="ECO:0007669"/>
    <property type="project" value="InterPro"/>
</dbReference>
<dbReference type="InterPro" id="IPR010985">
    <property type="entry name" value="Ribbon_hlx_hlx"/>
</dbReference>
<sequence length="56" mass="6274">MDSERITVEISASFAEKLDEIAQRLGYTSRDEVVEEAVKRFLEGFESLGELDGGYS</sequence>
<evidence type="ECO:0000313" key="2">
    <source>
        <dbReference type="EMBL" id="PSN85107.1"/>
    </source>
</evidence>
<reference evidence="2 3" key="1">
    <citation type="submission" date="2017-04" db="EMBL/GenBank/DDBJ databases">
        <title>Novel microbial lineages endemic to geothermal iron-oxide mats fill important gaps in the evolutionary history of Archaea.</title>
        <authorList>
            <person name="Jay Z.J."/>
            <person name="Beam J.P."/>
            <person name="Dlakic M."/>
            <person name="Rusch D.B."/>
            <person name="Kozubal M.A."/>
            <person name="Inskeep W.P."/>
        </authorList>
    </citation>
    <scope>NUCLEOTIDE SEQUENCE [LARGE SCALE GENOMIC DNA]</scope>
    <source>
        <strain evidence="2">OSP_D</strain>
    </source>
</reference>
<dbReference type="EMBL" id="NEXE01000254">
    <property type="protein sequence ID" value="PSN85107.1"/>
    <property type="molecule type" value="Genomic_DNA"/>
</dbReference>
<accession>A0A2R6AFE1</accession>
<proteinExistence type="predicted"/>